<keyword evidence="7" id="KW-1185">Reference proteome</keyword>
<evidence type="ECO:0000256" key="2">
    <source>
        <dbReference type="ARBA" id="ARBA00022705"/>
    </source>
</evidence>
<sequence length="524" mass="54667">MASVSLPPYLPAYVLGSGDSANLAREKDVLVSLDGGGDDECTPLLKRACLHINQSGDSGVRFAGASTSVAARQFTVQYSSTLYTRLHKAKAKFESAIPKKWPGVPVKETLAVSSDATAAQLAAVDAMHQAEEAAGTQSATQGDRKDDEVTEVETEQVVVIALVAKEMRLRPNAVDDAVGGGAGATKLLGAGKKFVHDEDGLFLDDDTGRLRVAEGDVLPASKLTNGVVVAVLCRARATAPDVVDVEDVMFLGDATPAAPPRPMMADDTKDAPTYVMLVSGLSLGQTNPAHIGLLLDFVAGSVGDAAAASRIARVIIAGNSVATSKDDETSANPDSDVANLAALDAFLARLAALLPVDLMVGAEDPAPYALPQAPVHACLLPAASAVPGLNRLGNPISLEVASDDDTSTPITILGHAGQCVDDAWRYLAEDDRLEVLASTLRWRHLAPTAPDTLVCHPNDGSDDVLGMEAAPHVLFAGNQPTFATREEAGTRLVCVPAFASTSSAVLVDMRTLEAHEVRFQSHYS</sequence>
<dbReference type="InterPro" id="IPR024826">
    <property type="entry name" value="DNA_pol_delta/II_ssu"/>
</dbReference>
<reference evidence="6" key="1">
    <citation type="submission" date="2020-10" db="EMBL/GenBank/DDBJ databases">
        <title>Unveiling of a novel bifunctional photoreceptor, Dualchrome1, isolated from a cosmopolitan green alga.</title>
        <authorList>
            <person name="Suzuki S."/>
            <person name="Kawachi M."/>
        </authorList>
    </citation>
    <scope>NUCLEOTIDE SEQUENCE</scope>
    <source>
        <strain evidence="6">NIES 2893</strain>
    </source>
</reference>
<dbReference type="Proteomes" id="UP000660262">
    <property type="component" value="Unassembled WGS sequence"/>
</dbReference>
<dbReference type="PANTHER" id="PTHR10416">
    <property type="entry name" value="DNA POLYMERASE DELTA SUBUNIT 2"/>
    <property type="match status" value="1"/>
</dbReference>
<comment type="caution">
    <text evidence="6">The sequence shown here is derived from an EMBL/GenBank/DDBJ whole genome shotgun (WGS) entry which is preliminary data.</text>
</comment>
<dbReference type="InterPro" id="IPR007185">
    <property type="entry name" value="DNA_pol_a/d/e_bsu"/>
</dbReference>
<evidence type="ECO:0000259" key="4">
    <source>
        <dbReference type="Pfam" id="PF04042"/>
    </source>
</evidence>
<accession>A0A830HSZ6</accession>
<evidence type="ECO:0000313" key="7">
    <source>
        <dbReference type="Proteomes" id="UP000660262"/>
    </source>
</evidence>
<organism evidence="6 7">
    <name type="scientific">Pycnococcus provasolii</name>
    <dbReference type="NCBI Taxonomy" id="41880"/>
    <lineage>
        <taxon>Eukaryota</taxon>
        <taxon>Viridiplantae</taxon>
        <taxon>Chlorophyta</taxon>
        <taxon>Pseudoscourfieldiophyceae</taxon>
        <taxon>Pseudoscourfieldiales</taxon>
        <taxon>Pycnococcaceae</taxon>
        <taxon>Pycnococcus</taxon>
    </lineage>
</organism>
<keyword evidence="2" id="KW-0235">DNA replication</keyword>
<protein>
    <submittedName>
        <fullName evidence="6">DNA polymerase delta subunit 2</fullName>
    </submittedName>
</protein>
<evidence type="ECO:0000313" key="6">
    <source>
        <dbReference type="EMBL" id="GHP08870.1"/>
    </source>
</evidence>
<dbReference type="GO" id="GO:0003677">
    <property type="term" value="F:DNA binding"/>
    <property type="evidence" value="ECO:0007669"/>
    <property type="project" value="InterPro"/>
</dbReference>
<evidence type="ECO:0000256" key="1">
    <source>
        <dbReference type="ARBA" id="ARBA00006035"/>
    </source>
</evidence>
<comment type="similarity">
    <text evidence="1">Belongs to the DNA polymerase delta/II small subunit family.</text>
</comment>
<dbReference type="Pfam" id="PF04042">
    <property type="entry name" value="DNA_pol_E_B"/>
    <property type="match status" value="1"/>
</dbReference>
<evidence type="ECO:0000259" key="5">
    <source>
        <dbReference type="Pfam" id="PF18018"/>
    </source>
</evidence>
<dbReference type="GO" id="GO:0006271">
    <property type="term" value="P:DNA strand elongation involved in DNA replication"/>
    <property type="evidence" value="ECO:0007669"/>
    <property type="project" value="TreeGrafter"/>
</dbReference>
<feature type="domain" description="DNA polymerase delta subunit OB-fold" evidence="5">
    <location>
        <begin position="77"/>
        <end position="247"/>
    </location>
</feature>
<dbReference type="Pfam" id="PF18018">
    <property type="entry name" value="DNA_pol_D_N"/>
    <property type="match status" value="1"/>
</dbReference>
<dbReference type="OrthoDB" id="3763at2759"/>
<feature type="region of interest" description="Disordered" evidence="3">
    <location>
        <begin position="129"/>
        <end position="150"/>
    </location>
</feature>
<name>A0A830HSZ6_9CHLO</name>
<dbReference type="PANTHER" id="PTHR10416:SF0">
    <property type="entry name" value="DNA POLYMERASE DELTA SUBUNIT 2"/>
    <property type="match status" value="1"/>
</dbReference>
<dbReference type="AlphaFoldDB" id="A0A830HSZ6"/>
<feature type="domain" description="DNA polymerase alpha/delta/epsilon subunit B" evidence="4">
    <location>
        <begin position="275"/>
        <end position="484"/>
    </location>
</feature>
<proteinExistence type="inferred from homology"/>
<dbReference type="EMBL" id="BNJQ01000022">
    <property type="protein sequence ID" value="GHP08870.1"/>
    <property type="molecule type" value="Genomic_DNA"/>
</dbReference>
<dbReference type="InterPro" id="IPR040663">
    <property type="entry name" value="DNA_pol_D_N"/>
</dbReference>
<dbReference type="Gene3D" id="3.60.21.50">
    <property type="match status" value="1"/>
</dbReference>
<evidence type="ECO:0000256" key="3">
    <source>
        <dbReference type="SAM" id="MobiDB-lite"/>
    </source>
</evidence>
<dbReference type="GO" id="GO:0043625">
    <property type="term" value="C:delta DNA polymerase complex"/>
    <property type="evidence" value="ECO:0007669"/>
    <property type="project" value="TreeGrafter"/>
</dbReference>
<gene>
    <name evidence="6" type="ORF">PPROV_000760700</name>
</gene>